<name>A0ABQ1VY49_9BACT</name>
<accession>A0ABQ1VY49</accession>
<dbReference type="SUPFAM" id="SSF55785">
    <property type="entry name" value="PYP-like sensor domain (PAS domain)"/>
    <property type="match status" value="3"/>
</dbReference>
<dbReference type="PRINTS" id="PR00344">
    <property type="entry name" value="BCTRLSENSOR"/>
</dbReference>
<dbReference type="InterPro" id="IPR036890">
    <property type="entry name" value="HATPase_C_sf"/>
</dbReference>
<evidence type="ECO:0000256" key="3">
    <source>
        <dbReference type="ARBA" id="ARBA00022553"/>
    </source>
</evidence>
<keyword evidence="4" id="KW-0808">Transferase</keyword>
<sequence length="708" mass="80214">MLDSTVPTQGNQSDQAVPFQQLLEAQSGLILLISPHLTLIGASDAYLREAFLTREHIMGRHLFDVFPDNPNTPELTSSASLRASIERAIATRKPDKMDVMRYDIQDPGKAGGFFERYWTSTNTPVYNSQGELVCILHETKNISDDLKTKAQLEESRVKEQAALAQAEQQRLRLDRFFDQAPAACAMLEGPTFIYRVINSSYYQLFPGRELLDLPLFEALPELRHQPVYDIIHEVYKTGVTYEGKEVLIPVARYEGQPAEDIYWNFIYQALLDAEGKVNGILIFALDVTAFVAARQQVESSAASLHSMNLGLEEVIKRRTFELEQAQAEAERQSKRLQSLFMSAPAAICILNGSDLVYELVNPAYAAFFPERQLLGKPILKALPEIEGNPVYKTFRDVYETGRTHEEKEMYIPFARPDGEMEDRYFRYILQARYNEQNQIDGVVVFALEVTEQVQARKAVEASEQQLQKANKEFGIANQQLIYINKDLDNFIYTASHDLKAPISNIEMLMSELLFELSEGSLANPEVRRIFNMIQGSVFRFRKTIASLTEISKLQKEELNRQEHVVVTEVVREVELDLEKMIAEYGAQIETDVADCATMAFSEKNLRSILYNLLSNGIKYSHPDRKPQVKVSCGQVNGFQVLQVKDNGLGLAPAQKNKLFTMFKRFHDHVEGSGVGLYMVKRIVENAGGRIEVESELGVGTTFSVYFSK</sequence>
<dbReference type="InterPro" id="IPR004358">
    <property type="entry name" value="Sig_transdc_His_kin-like_C"/>
</dbReference>
<dbReference type="SMART" id="SM00091">
    <property type="entry name" value="PAS"/>
    <property type="match status" value="3"/>
</dbReference>
<dbReference type="InterPro" id="IPR005467">
    <property type="entry name" value="His_kinase_dom"/>
</dbReference>
<organism evidence="8 9">
    <name type="scientific">Pontibacter amylolyticus</name>
    <dbReference type="NCBI Taxonomy" id="1424080"/>
    <lineage>
        <taxon>Bacteria</taxon>
        <taxon>Pseudomonadati</taxon>
        <taxon>Bacteroidota</taxon>
        <taxon>Cytophagia</taxon>
        <taxon>Cytophagales</taxon>
        <taxon>Hymenobacteraceae</taxon>
        <taxon>Pontibacter</taxon>
    </lineage>
</organism>
<gene>
    <name evidence="8" type="ORF">GCM10011323_05100</name>
</gene>
<dbReference type="Gene3D" id="1.10.287.130">
    <property type="match status" value="1"/>
</dbReference>
<proteinExistence type="predicted"/>
<dbReference type="PANTHER" id="PTHR43304">
    <property type="entry name" value="PHYTOCHROME-LIKE PROTEIN CPH1"/>
    <property type="match status" value="1"/>
</dbReference>
<dbReference type="SUPFAM" id="SSF47384">
    <property type="entry name" value="Homodimeric domain of signal transducing histidine kinase"/>
    <property type="match status" value="1"/>
</dbReference>
<evidence type="ECO:0000259" key="7">
    <source>
        <dbReference type="PROSITE" id="PS50109"/>
    </source>
</evidence>
<evidence type="ECO:0000256" key="6">
    <source>
        <dbReference type="SAM" id="Coils"/>
    </source>
</evidence>
<dbReference type="CDD" id="cd00082">
    <property type="entry name" value="HisKA"/>
    <property type="match status" value="1"/>
</dbReference>
<dbReference type="RefSeq" id="WP_188499933.1">
    <property type="nucleotide sequence ID" value="NZ_BMFP01000001.1"/>
</dbReference>
<evidence type="ECO:0000313" key="8">
    <source>
        <dbReference type="EMBL" id="GGG03245.1"/>
    </source>
</evidence>
<dbReference type="InterPro" id="IPR052162">
    <property type="entry name" value="Sensor_kinase/Photoreceptor"/>
</dbReference>
<dbReference type="EMBL" id="BMFP01000001">
    <property type="protein sequence ID" value="GGG03245.1"/>
    <property type="molecule type" value="Genomic_DNA"/>
</dbReference>
<protein>
    <recommendedName>
        <fullName evidence="2">histidine kinase</fullName>
        <ecNumber evidence="2">2.7.13.3</ecNumber>
    </recommendedName>
</protein>
<dbReference type="SUPFAM" id="SSF55874">
    <property type="entry name" value="ATPase domain of HSP90 chaperone/DNA topoisomerase II/histidine kinase"/>
    <property type="match status" value="1"/>
</dbReference>
<dbReference type="EC" id="2.7.13.3" evidence="2"/>
<dbReference type="Gene3D" id="3.30.450.20">
    <property type="entry name" value="PAS domain"/>
    <property type="match status" value="3"/>
</dbReference>
<feature type="coiled-coil region" evidence="6">
    <location>
        <begin position="452"/>
        <end position="479"/>
    </location>
</feature>
<feature type="domain" description="Histidine kinase" evidence="7">
    <location>
        <begin position="493"/>
        <end position="708"/>
    </location>
</feature>
<comment type="caution">
    <text evidence="8">The sequence shown here is derived from an EMBL/GenBank/DDBJ whole genome shotgun (WGS) entry which is preliminary data.</text>
</comment>
<dbReference type="Pfam" id="PF08448">
    <property type="entry name" value="PAS_4"/>
    <property type="match status" value="2"/>
</dbReference>
<dbReference type="SMART" id="SM00387">
    <property type="entry name" value="HATPase_c"/>
    <property type="match status" value="1"/>
</dbReference>
<keyword evidence="3" id="KW-0597">Phosphoprotein</keyword>
<keyword evidence="5" id="KW-0418">Kinase</keyword>
<dbReference type="InterPro" id="IPR036097">
    <property type="entry name" value="HisK_dim/P_sf"/>
</dbReference>
<evidence type="ECO:0000256" key="1">
    <source>
        <dbReference type="ARBA" id="ARBA00000085"/>
    </source>
</evidence>
<evidence type="ECO:0000256" key="5">
    <source>
        <dbReference type="ARBA" id="ARBA00022777"/>
    </source>
</evidence>
<keyword evidence="6" id="KW-0175">Coiled coil</keyword>
<evidence type="ECO:0000313" key="9">
    <source>
        <dbReference type="Proteomes" id="UP000634043"/>
    </source>
</evidence>
<dbReference type="InterPro" id="IPR003594">
    <property type="entry name" value="HATPase_dom"/>
</dbReference>
<comment type="catalytic activity">
    <reaction evidence="1">
        <text>ATP + protein L-histidine = ADP + protein N-phospho-L-histidine.</text>
        <dbReference type="EC" id="2.7.13.3"/>
    </reaction>
</comment>
<reference evidence="9" key="1">
    <citation type="journal article" date="2019" name="Int. J. Syst. Evol. Microbiol.">
        <title>The Global Catalogue of Microorganisms (GCM) 10K type strain sequencing project: providing services to taxonomists for standard genome sequencing and annotation.</title>
        <authorList>
            <consortium name="The Broad Institute Genomics Platform"/>
            <consortium name="The Broad Institute Genome Sequencing Center for Infectious Disease"/>
            <person name="Wu L."/>
            <person name="Ma J."/>
        </authorList>
    </citation>
    <scope>NUCLEOTIDE SEQUENCE [LARGE SCALE GENOMIC DNA]</scope>
    <source>
        <strain evidence="9">CGMCC 1.12749</strain>
    </source>
</reference>
<evidence type="ECO:0000256" key="4">
    <source>
        <dbReference type="ARBA" id="ARBA00022679"/>
    </source>
</evidence>
<dbReference type="InterPro" id="IPR000014">
    <property type="entry name" value="PAS"/>
</dbReference>
<dbReference type="Pfam" id="PF02518">
    <property type="entry name" value="HATPase_c"/>
    <property type="match status" value="1"/>
</dbReference>
<dbReference type="InterPro" id="IPR003661">
    <property type="entry name" value="HisK_dim/P_dom"/>
</dbReference>
<dbReference type="InterPro" id="IPR035965">
    <property type="entry name" value="PAS-like_dom_sf"/>
</dbReference>
<dbReference type="Gene3D" id="3.30.565.10">
    <property type="entry name" value="Histidine kinase-like ATPase, C-terminal domain"/>
    <property type="match status" value="1"/>
</dbReference>
<dbReference type="PROSITE" id="PS50109">
    <property type="entry name" value="HIS_KIN"/>
    <property type="match status" value="1"/>
</dbReference>
<dbReference type="PANTHER" id="PTHR43304:SF1">
    <property type="entry name" value="PAC DOMAIN-CONTAINING PROTEIN"/>
    <property type="match status" value="1"/>
</dbReference>
<evidence type="ECO:0000256" key="2">
    <source>
        <dbReference type="ARBA" id="ARBA00012438"/>
    </source>
</evidence>
<keyword evidence="9" id="KW-1185">Reference proteome</keyword>
<dbReference type="InterPro" id="IPR013656">
    <property type="entry name" value="PAS_4"/>
</dbReference>
<dbReference type="Proteomes" id="UP000634043">
    <property type="component" value="Unassembled WGS sequence"/>
</dbReference>